<evidence type="ECO:0000313" key="10">
    <source>
        <dbReference type="Proteomes" id="UP000887540"/>
    </source>
</evidence>
<dbReference type="WBParaSite" id="ACRNAN_scaffold9509.g21026.t1">
    <property type="protein sequence ID" value="ACRNAN_scaffold9509.g21026.t1"/>
    <property type="gene ID" value="ACRNAN_scaffold9509.g21026"/>
</dbReference>
<feature type="region of interest" description="Disordered" evidence="8">
    <location>
        <begin position="1"/>
        <end position="68"/>
    </location>
</feature>
<keyword evidence="2" id="KW-0808">Transferase</keyword>
<dbReference type="PANTHER" id="PTHR22770">
    <property type="entry name" value="UBIQUITIN CONJUGATING ENZYME 7 INTERACTING PROTEIN-RELATED"/>
    <property type="match status" value="1"/>
</dbReference>
<accession>A0A914EMI6</accession>
<dbReference type="PROSITE" id="PS51873">
    <property type="entry name" value="TRIAD"/>
    <property type="match status" value="1"/>
</dbReference>
<evidence type="ECO:0000313" key="11">
    <source>
        <dbReference type="WBParaSite" id="ACRNAN_scaffold9509.g21026.t1"/>
    </source>
</evidence>
<feature type="domain" description="RING-type" evidence="9">
    <location>
        <begin position="73"/>
        <end position="345"/>
    </location>
</feature>
<dbReference type="InterPro" id="IPR044066">
    <property type="entry name" value="TRIAD_supradom"/>
</dbReference>
<dbReference type="Pfam" id="PF22191">
    <property type="entry name" value="IBR_1"/>
    <property type="match status" value="1"/>
</dbReference>
<dbReference type="GO" id="GO:0016740">
    <property type="term" value="F:transferase activity"/>
    <property type="evidence" value="ECO:0007669"/>
    <property type="project" value="UniProtKB-KW"/>
</dbReference>
<dbReference type="InterPro" id="IPR051628">
    <property type="entry name" value="LUBAC_E3_Ligases"/>
</dbReference>
<keyword evidence="4" id="KW-0677">Repeat</keyword>
<evidence type="ECO:0000256" key="3">
    <source>
        <dbReference type="ARBA" id="ARBA00022723"/>
    </source>
</evidence>
<reference evidence="11" key="1">
    <citation type="submission" date="2022-11" db="UniProtKB">
        <authorList>
            <consortium name="WormBaseParasite"/>
        </authorList>
    </citation>
    <scope>IDENTIFICATION</scope>
</reference>
<evidence type="ECO:0000256" key="5">
    <source>
        <dbReference type="ARBA" id="ARBA00022771"/>
    </source>
</evidence>
<evidence type="ECO:0000256" key="2">
    <source>
        <dbReference type="ARBA" id="ARBA00022679"/>
    </source>
</evidence>
<evidence type="ECO:0000259" key="9">
    <source>
        <dbReference type="PROSITE" id="PS51873"/>
    </source>
</evidence>
<keyword evidence="5" id="KW-0863">Zinc-finger</keyword>
<feature type="compositionally biased region" description="Low complexity" evidence="8">
    <location>
        <begin position="16"/>
        <end position="60"/>
    </location>
</feature>
<evidence type="ECO:0000256" key="7">
    <source>
        <dbReference type="ARBA" id="ARBA00022833"/>
    </source>
</evidence>
<proteinExistence type="predicted"/>
<evidence type="ECO:0000256" key="4">
    <source>
        <dbReference type="ARBA" id="ARBA00022737"/>
    </source>
</evidence>
<dbReference type="AlphaFoldDB" id="A0A914EMI6"/>
<dbReference type="InterPro" id="IPR013083">
    <property type="entry name" value="Znf_RING/FYVE/PHD"/>
</dbReference>
<evidence type="ECO:0000256" key="8">
    <source>
        <dbReference type="SAM" id="MobiDB-lite"/>
    </source>
</evidence>
<dbReference type="Gene3D" id="3.30.40.10">
    <property type="entry name" value="Zinc/RING finger domain, C3HC4 (zinc finger)"/>
    <property type="match status" value="1"/>
</dbReference>
<dbReference type="SUPFAM" id="SSF57850">
    <property type="entry name" value="RING/U-box"/>
    <property type="match status" value="2"/>
</dbReference>
<evidence type="ECO:0000256" key="1">
    <source>
        <dbReference type="ARBA" id="ARBA00004906"/>
    </source>
</evidence>
<dbReference type="Proteomes" id="UP000887540">
    <property type="component" value="Unplaced"/>
</dbReference>
<evidence type="ECO:0000256" key="6">
    <source>
        <dbReference type="ARBA" id="ARBA00022786"/>
    </source>
</evidence>
<dbReference type="Gene3D" id="1.20.120.1750">
    <property type="match status" value="1"/>
</dbReference>
<name>A0A914EMI6_9BILA</name>
<keyword evidence="6" id="KW-0833">Ubl conjugation pathway</keyword>
<dbReference type="GO" id="GO:0008270">
    <property type="term" value="F:zinc ion binding"/>
    <property type="evidence" value="ECO:0007669"/>
    <property type="project" value="UniProtKB-KW"/>
</dbReference>
<organism evidence="10 11">
    <name type="scientific">Acrobeloides nanus</name>
    <dbReference type="NCBI Taxonomy" id="290746"/>
    <lineage>
        <taxon>Eukaryota</taxon>
        <taxon>Metazoa</taxon>
        <taxon>Ecdysozoa</taxon>
        <taxon>Nematoda</taxon>
        <taxon>Chromadorea</taxon>
        <taxon>Rhabditida</taxon>
        <taxon>Tylenchina</taxon>
        <taxon>Cephalobomorpha</taxon>
        <taxon>Cephaloboidea</taxon>
        <taxon>Cephalobidae</taxon>
        <taxon>Acrobeloides</taxon>
    </lineage>
</organism>
<keyword evidence="7" id="KW-0862">Zinc</keyword>
<sequence>MGNRNTRNQRRALVFRNENFQQRNAQQRNLQQRNASSESSSDNSSNKSDSSSETASNTTRTRTRNKDVETKKHEVNCSACLDKLDVSHGGISCNQNHHLCLEACAKDYVNTKIADGMEGVPLTCPVCKLAIKENIIQRVMTEEQLEQYTRLVVLKSSLENPDDCDAIVYCPSCNYYEYRNATSGDIMFVYCQDPNCMKVSCYTCKSTISSHVISGLECVHENFGTRNRRRSNQSDSEDSSFEPYLIDNEAIDGEFERHFKCNSLRALKHEFDSVIQKGQGDECPKCHLIGNKNPGDCCHMTCPQCETEWCYICGKSQEELGIGDFYSHFTDPDSDNAETGCYMYLTELYEAGRIVVTIDDIDTDEDTIDSAITDEYHRRRTLFLLKKFHEKHGSDAFNELMEQFPAVENCGYSLQEIENAQEI</sequence>
<keyword evidence="3" id="KW-0479">Metal-binding</keyword>
<keyword evidence="10" id="KW-1185">Reference proteome</keyword>
<comment type="pathway">
    <text evidence="1">Protein modification; protein ubiquitination.</text>
</comment>
<protein>
    <submittedName>
        <fullName evidence="11">RING-type domain-containing protein</fullName>
    </submittedName>
</protein>